<dbReference type="Pfam" id="PF07238">
    <property type="entry name" value="PilZ"/>
    <property type="match status" value="1"/>
</dbReference>
<dbReference type="InterPro" id="IPR009875">
    <property type="entry name" value="PilZ_domain"/>
</dbReference>
<comment type="caution">
    <text evidence="2">The sequence shown here is derived from an EMBL/GenBank/DDBJ whole genome shotgun (WGS) entry which is preliminary data.</text>
</comment>
<dbReference type="AlphaFoldDB" id="A0A841HNG3"/>
<reference evidence="2 3" key="1">
    <citation type="submission" date="2020-08" db="EMBL/GenBank/DDBJ databases">
        <title>Genomic Encyclopedia of Type Strains, Phase IV (KMG-IV): sequencing the most valuable type-strain genomes for metagenomic binning, comparative biology and taxonomic classification.</title>
        <authorList>
            <person name="Goeker M."/>
        </authorList>
    </citation>
    <scope>NUCLEOTIDE SEQUENCE [LARGE SCALE GENOMIC DNA]</scope>
    <source>
        <strain evidence="2 3">DSM 26723</strain>
    </source>
</reference>
<proteinExistence type="predicted"/>
<accession>A0A841HNG3</accession>
<keyword evidence="3" id="KW-1185">Reference proteome</keyword>
<name>A0A841HNG3_9GAMM</name>
<organism evidence="2 3">
    <name type="scientific">Povalibacter uvarum</name>
    <dbReference type="NCBI Taxonomy" id="732238"/>
    <lineage>
        <taxon>Bacteria</taxon>
        <taxon>Pseudomonadati</taxon>
        <taxon>Pseudomonadota</taxon>
        <taxon>Gammaproteobacteria</taxon>
        <taxon>Steroidobacterales</taxon>
        <taxon>Steroidobacteraceae</taxon>
        <taxon>Povalibacter</taxon>
    </lineage>
</organism>
<dbReference type="SUPFAM" id="SSF141371">
    <property type="entry name" value="PilZ domain-like"/>
    <property type="match status" value="1"/>
</dbReference>
<evidence type="ECO:0000313" key="2">
    <source>
        <dbReference type="EMBL" id="MBB6093485.1"/>
    </source>
</evidence>
<dbReference type="Gene3D" id="2.40.10.220">
    <property type="entry name" value="predicted glycosyltransferase like domains"/>
    <property type="match status" value="1"/>
</dbReference>
<feature type="domain" description="PilZ" evidence="1">
    <location>
        <begin position="14"/>
        <end position="98"/>
    </location>
</feature>
<dbReference type="RefSeq" id="WP_184331952.1">
    <property type="nucleotide sequence ID" value="NZ_JACHHZ010000003.1"/>
</dbReference>
<evidence type="ECO:0000313" key="3">
    <source>
        <dbReference type="Proteomes" id="UP000588068"/>
    </source>
</evidence>
<gene>
    <name evidence="2" type="ORF">HNQ60_002366</name>
</gene>
<evidence type="ECO:0000259" key="1">
    <source>
        <dbReference type="Pfam" id="PF07238"/>
    </source>
</evidence>
<sequence length="105" mass="11374">MRESGRFELPLGAERRGQARLPVRGFAIIKGGRGRALAQAVDISASGVCLSLSHPLEVGEAYRLDLEIHGDPPRVKSVLARVCFCLASNGAYRIGFNCCLDDFVE</sequence>
<dbReference type="Proteomes" id="UP000588068">
    <property type="component" value="Unassembled WGS sequence"/>
</dbReference>
<dbReference type="GO" id="GO:0035438">
    <property type="term" value="F:cyclic-di-GMP binding"/>
    <property type="evidence" value="ECO:0007669"/>
    <property type="project" value="InterPro"/>
</dbReference>
<dbReference type="EMBL" id="JACHHZ010000003">
    <property type="protein sequence ID" value="MBB6093485.1"/>
    <property type="molecule type" value="Genomic_DNA"/>
</dbReference>
<protein>
    <recommendedName>
        <fullName evidence="1">PilZ domain-containing protein</fullName>
    </recommendedName>
</protein>